<sequence length="209" mass="22093">MVQSARSPVTLLFLMALAAASPAPLVNSRDVVAVADWSWEHWVETIIADPESALSVDEALEAAAKSTAAHEGNSFISTNCLYMNVKIGYVRANMVSVDGPLDKRQEQFLVCNDGKPSAWAPDAVTCINYLAGLNANCGTRTATAMCTAGNAQIVGSGSGAGEVSTNCNNVARTAGRIMDRCWRSDNTVQGGMPAYEQGAMWVYVSAPLI</sequence>
<dbReference type="EMBL" id="JAESDN010000002">
    <property type="protein sequence ID" value="KAG7055853.1"/>
    <property type="molecule type" value="Genomic_DNA"/>
</dbReference>
<name>A0A9P7UGB2_9PEZI</name>
<gene>
    <name evidence="2" type="ORF">JMJ77_008304</name>
</gene>
<keyword evidence="3" id="KW-1185">Reference proteome</keyword>
<dbReference type="PANTHER" id="PTHR39603:SF1">
    <property type="entry name" value="CYANOVIRIN-N DOMAIN-CONTAINING PROTEIN"/>
    <property type="match status" value="1"/>
</dbReference>
<proteinExistence type="predicted"/>
<protein>
    <submittedName>
        <fullName evidence="2">Uncharacterized protein</fullName>
    </submittedName>
</protein>
<evidence type="ECO:0000313" key="2">
    <source>
        <dbReference type="EMBL" id="KAG7055853.1"/>
    </source>
</evidence>
<evidence type="ECO:0000313" key="3">
    <source>
        <dbReference type="Proteomes" id="UP000699042"/>
    </source>
</evidence>
<organism evidence="2 3">
    <name type="scientific">Colletotrichum scovillei</name>
    <dbReference type="NCBI Taxonomy" id="1209932"/>
    <lineage>
        <taxon>Eukaryota</taxon>
        <taxon>Fungi</taxon>
        <taxon>Dikarya</taxon>
        <taxon>Ascomycota</taxon>
        <taxon>Pezizomycotina</taxon>
        <taxon>Sordariomycetes</taxon>
        <taxon>Hypocreomycetidae</taxon>
        <taxon>Glomerellales</taxon>
        <taxon>Glomerellaceae</taxon>
        <taxon>Colletotrichum</taxon>
        <taxon>Colletotrichum acutatum species complex</taxon>
    </lineage>
</organism>
<keyword evidence="1" id="KW-0732">Signal</keyword>
<feature type="signal peptide" evidence="1">
    <location>
        <begin position="1"/>
        <end position="28"/>
    </location>
</feature>
<dbReference type="AlphaFoldDB" id="A0A9P7UGB2"/>
<dbReference type="Proteomes" id="UP000699042">
    <property type="component" value="Unassembled WGS sequence"/>
</dbReference>
<dbReference type="OrthoDB" id="2112446at2759"/>
<evidence type="ECO:0000256" key="1">
    <source>
        <dbReference type="SAM" id="SignalP"/>
    </source>
</evidence>
<dbReference type="PANTHER" id="PTHR39603">
    <property type="entry name" value="CYANOVIRIN-N DOMAIN-CONTAINING PROTEIN"/>
    <property type="match status" value="1"/>
</dbReference>
<feature type="chain" id="PRO_5040465774" evidence="1">
    <location>
        <begin position="29"/>
        <end position="209"/>
    </location>
</feature>
<comment type="caution">
    <text evidence="2">The sequence shown here is derived from an EMBL/GenBank/DDBJ whole genome shotgun (WGS) entry which is preliminary data.</text>
</comment>
<reference evidence="2" key="1">
    <citation type="submission" date="2021-05" db="EMBL/GenBank/DDBJ databases">
        <title>Comparative genomics of three Colletotrichum scovillei strains and genetic complementation revealed genes involved fungal growth and virulence on chili pepper.</title>
        <authorList>
            <person name="Hsieh D.-K."/>
            <person name="Chuang S.-C."/>
            <person name="Chen C.-Y."/>
            <person name="Chao Y.-T."/>
            <person name="Lu M.-Y.J."/>
            <person name="Lee M.-H."/>
            <person name="Shih M.-C."/>
        </authorList>
    </citation>
    <scope>NUCLEOTIDE SEQUENCE</scope>
    <source>
        <strain evidence="2">Coll-153</strain>
    </source>
</reference>
<accession>A0A9P7UGB2</accession>